<evidence type="ECO:0000259" key="3">
    <source>
        <dbReference type="Pfam" id="PF03734"/>
    </source>
</evidence>
<dbReference type="OrthoDB" id="186490at2"/>
<dbReference type="RefSeq" id="WP_137262735.1">
    <property type="nucleotide sequence ID" value="NZ_SZQL01000013.1"/>
</dbReference>
<feature type="signal peptide" evidence="2">
    <location>
        <begin position="1"/>
        <end position="20"/>
    </location>
</feature>
<keyword evidence="2" id="KW-0732">Signal</keyword>
<dbReference type="Proteomes" id="UP000305848">
    <property type="component" value="Unassembled WGS sequence"/>
</dbReference>
<gene>
    <name evidence="4" type="ORF">FC093_15570</name>
</gene>
<comment type="caution">
    <text evidence="4">The sequence shown here is derived from an EMBL/GenBank/DDBJ whole genome shotgun (WGS) entry which is preliminary data.</text>
</comment>
<evidence type="ECO:0000313" key="5">
    <source>
        <dbReference type="Proteomes" id="UP000305848"/>
    </source>
</evidence>
<dbReference type="AlphaFoldDB" id="A0A4U3KWK5"/>
<dbReference type="PANTHER" id="PTHR38589">
    <property type="entry name" value="BLR0621 PROTEIN"/>
    <property type="match status" value="1"/>
</dbReference>
<keyword evidence="1" id="KW-0812">Transmembrane</keyword>
<reference evidence="4 5" key="1">
    <citation type="submission" date="2019-05" db="EMBL/GenBank/DDBJ databases">
        <title>Panacibacter sp. strain 17mud1-8 Genome sequencing and assembly.</title>
        <authorList>
            <person name="Chhetri G."/>
        </authorList>
    </citation>
    <scope>NUCLEOTIDE SEQUENCE [LARGE SCALE GENOMIC DNA]</scope>
    <source>
        <strain evidence="4 5">17mud1-8</strain>
    </source>
</reference>
<evidence type="ECO:0000256" key="2">
    <source>
        <dbReference type="SAM" id="SignalP"/>
    </source>
</evidence>
<dbReference type="EMBL" id="SZQL01000013">
    <property type="protein sequence ID" value="TKK66918.1"/>
    <property type="molecule type" value="Genomic_DNA"/>
</dbReference>
<proteinExistence type="predicted"/>
<evidence type="ECO:0000313" key="4">
    <source>
        <dbReference type="EMBL" id="TKK66918.1"/>
    </source>
</evidence>
<keyword evidence="1" id="KW-1133">Transmembrane helix</keyword>
<keyword evidence="1" id="KW-0472">Membrane</keyword>
<organism evidence="4 5">
    <name type="scientific">Ilyomonas limi</name>
    <dbReference type="NCBI Taxonomy" id="2575867"/>
    <lineage>
        <taxon>Bacteria</taxon>
        <taxon>Pseudomonadati</taxon>
        <taxon>Bacteroidota</taxon>
        <taxon>Chitinophagia</taxon>
        <taxon>Chitinophagales</taxon>
        <taxon>Chitinophagaceae</taxon>
        <taxon>Ilyomonas</taxon>
    </lineage>
</organism>
<dbReference type="GO" id="GO:0016740">
    <property type="term" value="F:transferase activity"/>
    <property type="evidence" value="ECO:0007669"/>
    <property type="project" value="InterPro"/>
</dbReference>
<keyword evidence="5" id="KW-1185">Reference proteome</keyword>
<feature type="domain" description="L,D-TPase catalytic" evidence="3">
    <location>
        <begin position="50"/>
        <end position="227"/>
    </location>
</feature>
<feature type="chain" id="PRO_5021033802" description="L,D-TPase catalytic domain-containing protein" evidence="2">
    <location>
        <begin position="21"/>
        <end position="235"/>
    </location>
</feature>
<name>A0A4U3KWK5_9BACT</name>
<evidence type="ECO:0000256" key="1">
    <source>
        <dbReference type="SAM" id="Phobius"/>
    </source>
</evidence>
<dbReference type="PANTHER" id="PTHR38589:SF1">
    <property type="entry name" value="BLR0621 PROTEIN"/>
    <property type="match status" value="1"/>
</dbReference>
<dbReference type="InterPro" id="IPR005490">
    <property type="entry name" value="LD_TPept_cat_dom"/>
</dbReference>
<sequence>MAKYTALLLLLFIPLSSVVAQPLAAFNQYLTGSNQVLYVQTANANAVQGTMYLYERKNSRRRWKKINTIAIVVGKAGLAKDPQTSIPFSNDMPVKKEGDGKSPAGIFCLGDVFSYHPMGHLHMPFVQVDTSFYCVDDVASPYYNTLVVKDTATAPFNSFEYMKRKDELYEYGVWVLYNSAPVVAGNGSCIFIHIWRNDHSGTAGCTAMAKENILKLIHWLDKRKNPVLLQVVKNK</sequence>
<feature type="transmembrane region" description="Helical" evidence="1">
    <location>
        <begin position="36"/>
        <end position="54"/>
    </location>
</feature>
<accession>A0A4U3KWK5</accession>
<dbReference type="Pfam" id="PF03734">
    <property type="entry name" value="YkuD"/>
    <property type="match status" value="1"/>
</dbReference>
<protein>
    <recommendedName>
        <fullName evidence="3">L,D-TPase catalytic domain-containing protein</fullName>
    </recommendedName>
</protein>